<reference evidence="4" key="1">
    <citation type="journal article" date="2019" name="Int. J. Syst. Evol. Microbiol.">
        <title>The Global Catalogue of Microorganisms (GCM) 10K type strain sequencing project: providing services to taxonomists for standard genome sequencing and annotation.</title>
        <authorList>
            <consortium name="The Broad Institute Genomics Platform"/>
            <consortium name="The Broad Institute Genome Sequencing Center for Infectious Disease"/>
            <person name="Wu L."/>
            <person name="Ma J."/>
        </authorList>
    </citation>
    <scope>NUCLEOTIDE SEQUENCE [LARGE SCALE GENOMIC DNA]</scope>
    <source>
        <strain evidence="4">JCM 17460</strain>
    </source>
</reference>
<feature type="domain" description="Mce/MlaD" evidence="2">
    <location>
        <begin position="44"/>
        <end position="119"/>
    </location>
</feature>
<evidence type="ECO:0000259" key="2">
    <source>
        <dbReference type="Pfam" id="PF02470"/>
    </source>
</evidence>
<feature type="transmembrane region" description="Helical" evidence="1">
    <location>
        <begin position="12"/>
        <end position="31"/>
    </location>
</feature>
<dbReference type="Pfam" id="PF02470">
    <property type="entry name" value="MlaD"/>
    <property type="match status" value="1"/>
</dbReference>
<keyword evidence="4" id="KW-1185">Reference proteome</keyword>
<keyword evidence="1" id="KW-0812">Transmembrane</keyword>
<name>A0ABP6V8A8_9ACTN</name>
<evidence type="ECO:0000313" key="3">
    <source>
        <dbReference type="EMBL" id="GAA3528166.1"/>
    </source>
</evidence>
<protein>
    <recommendedName>
        <fullName evidence="2">Mce/MlaD domain-containing protein</fullName>
    </recommendedName>
</protein>
<sequence>MNRGAHRDDVRRFAIGVVTVTIGLLIAYVGVTVQGGGKLPLKKYTDVRADFATVGTLKPQQKVTVKGVRVGVVSDIEYVDGHARVTLRLDGDRDVYRDATARVGNESALGKKYVDLDPGTAAAGELGSAPIPVERTTDPSSLDDVLAGFDKPARQGLQSTLRSVGGGLLGHGQDLQDIGAVAPDLLDKGEAVVSTLADPRTDLDDLLVNAESLTSQFDGQSERLARLLDEGATTMAALDVDGGAPLRETLRTLPGTLETARAGLKEINDPLLTTASAVEELNPGVRRLVQATPDLRGFLVESPPVARTVIRFTRKAEPAVKELNPAVKDLRPVVDRATRTITLAEPLLTTLVPYWPDAGRLFSHHDLLSGRFAKDRHFFSAMLNFPGLHTVSVLDPLADVDPYPGPGRAFDN</sequence>
<dbReference type="Proteomes" id="UP001500301">
    <property type="component" value="Unassembled WGS sequence"/>
</dbReference>
<dbReference type="InterPro" id="IPR003399">
    <property type="entry name" value="Mce/MlaD"/>
</dbReference>
<evidence type="ECO:0000313" key="4">
    <source>
        <dbReference type="Proteomes" id="UP001500301"/>
    </source>
</evidence>
<evidence type="ECO:0000256" key="1">
    <source>
        <dbReference type="SAM" id="Phobius"/>
    </source>
</evidence>
<organism evidence="3 4">
    <name type="scientific">Nocardioides daeguensis</name>
    <dbReference type="NCBI Taxonomy" id="908359"/>
    <lineage>
        <taxon>Bacteria</taxon>
        <taxon>Bacillati</taxon>
        <taxon>Actinomycetota</taxon>
        <taxon>Actinomycetes</taxon>
        <taxon>Propionibacteriales</taxon>
        <taxon>Nocardioidaceae</taxon>
        <taxon>Nocardioides</taxon>
    </lineage>
</organism>
<dbReference type="PANTHER" id="PTHR33371:SF4">
    <property type="entry name" value="INTERMEMBRANE PHOSPHOLIPID TRANSPORT SYSTEM BINDING PROTEIN MLAD"/>
    <property type="match status" value="1"/>
</dbReference>
<dbReference type="RefSeq" id="WP_218233304.1">
    <property type="nucleotide sequence ID" value="NZ_BAABBB010000009.1"/>
</dbReference>
<accession>A0ABP6V8A8</accession>
<keyword evidence="1" id="KW-1133">Transmembrane helix</keyword>
<dbReference type="InterPro" id="IPR052336">
    <property type="entry name" value="MlaD_Phospholipid_Transporter"/>
</dbReference>
<dbReference type="PANTHER" id="PTHR33371">
    <property type="entry name" value="INTERMEMBRANE PHOSPHOLIPID TRANSPORT SYSTEM BINDING PROTEIN MLAD-RELATED"/>
    <property type="match status" value="1"/>
</dbReference>
<comment type="caution">
    <text evidence="3">The sequence shown here is derived from an EMBL/GenBank/DDBJ whole genome shotgun (WGS) entry which is preliminary data.</text>
</comment>
<dbReference type="EMBL" id="BAABBB010000009">
    <property type="protein sequence ID" value="GAA3528166.1"/>
    <property type="molecule type" value="Genomic_DNA"/>
</dbReference>
<gene>
    <name evidence="3" type="ORF">GCM10022263_15970</name>
</gene>
<proteinExistence type="predicted"/>
<keyword evidence="1" id="KW-0472">Membrane</keyword>